<evidence type="ECO:0000313" key="2">
    <source>
        <dbReference type="EMBL" id="MDE8604829.1"/>
    </source>
</evidence>
<organism evidence="2 3">
    <name type="scientific">Marinomonas maritima</name>
    <dbReference type="NCBI Taxonomy" id="2940935"/>
    <lineage>
        <taxon>Bacteria</taxon>
        <taxon>Pseudomonadati</taxon>
        <taxon>Pseudomonadota</taxon>
        <taxon>Gammaproteobacteria</taxon>
        <taxon>Oceanospirillales</taxon>
        <taxon>Oceanospirillaceae</taxon>
        <taxon>Marinomonas</taxon>
    </lineage>
</organism>
<comment type="caution">
    <text evidence="2">The sequence shown here is derived from an EMBL/GenBank/DDBJ whole genome shotgun (WGS) entry which is preliminary data.</text>
</comment>
<dbReference type="PANTHER" id="PTHR22893:SF91">
    <property type="entry name" value="NADPH DEHYDROGENASE 2-RELATED"/>
    <property type="match status" value="1"/>
</dbReference>
<name>A0ABT5WK48_9GAMM</name>
<dbReference type="RefSeq" id="WP_255897417.1">
    <property type="nucleotide sequence ID" value="NZ_JAMZEG020000005.1"/>
</dbReference>
<dbReference type="Proteomes" id="UP001139522">
    <property type="component" value="Unassembled WGS sequence"/>
</dbReference>
<evidence type="ECO:0000259" key="1">
    <source>
        <dbReference type="Pfam" id="PF00724"/>
    </source>
</evidence>
<gene>
    <name evidence="2" type="ORF">M3I01_018365</name>
</gene>
<protein>
    <submittedName>
        <fullName evidence="2">Alkene reductase</fullName>
    </submittedName>
</protein>
<dbReference type="Pfam" id="PF00724">
    <property type="entry name" value="Oxidored_FMN"/>
    <property type="match status" value="1"/>
</dbReference>
<sequence length="359" mass="39190">MTTASTTLFSPVKLGDLEPPNRFVMAPLTRTRAPGHLPNALMAEYYAQRASTGLVITECTMVTEGTSSFGDDPGIYSQEQIEGWKLTTDAVHKAGGRIFMQIWHGGRAAHPLLNGGKDAVSSSALAIEGETHTPEGKKPYTVPRELTVSEIKAIVNDFRQGAINAKEAGFDGVEVHGANGYLIDQFLRESANKRTDEYGGSFENRARFLTEVLEAVTEVMGSGRVGLRLSPLNSFQSMKESDPLAWTRFLGEYLNRFDLAYLHLMRADFFGLQKADVVSVAREVYKGHLMVNMGYSPEEANQVIASGQADSVAFGTGILANPDFVERVKEGAELNQPNSDTFYTSGAEGYTDYPFMTAS</sequence>
<reference evidence="2" key="1">
    <citation type="submission" date="2023-01" db="EMBL/GenBank/DDBJ databases">
        <title>Psychroserpens sp. MSW6 and Marinomonas sp. RSW2, isolated from seawater.</title>
        <authorList>
            <person name="Kristyanto S."/>
            <person name="Jung J."/>
            <person name="Kim J.M."/>
            <person name="Jeon C.O."/>
        </authorList>
    </citation>
    <scope>NUCLEOTIDE SEQUENCE</scope>
    <source>
        <strain evidence="2">RSW2</strain>
    </source>
</reference>
<dbReference type="EMBL" id="JAMZEG020000005">
    <property type="protein sequence ID" value="MDE8604829.1"/>
    <property type="molecule type" value="Genomic_DNA"/>
</dbReference>
<dbReference type="CDD" id="cd02933">
    <property type="entry name" value="OYE_like_FMN"/>
    <property type="match status" value="1"/>
</dbReference>
<feature type="domain" description="NADH:flavin oxidoreductase/NADH oxidase N-terminal" evidence="1">
    <location>
        <begin position="8"/>
        <end position="335"/>
    </location>
</feature>
<evidence type="ECO:0000313" key="3">
    <source>
        <dbReference type="Proteomes" id="UP001139522"/>
    </source>
</evidence>
<dbReference type="InterPro" id="IPR001155">
    <property type="entry name" value="OxRdtase_FMN_N"/>
</dbReference>
<dbReference type="InterPro" id="IPR013785">
    <property type="entry name" value="Aldolase_TIM"/>
</dbReference>
<dbReference type="PANTHER" id="PTHR22893">
    <property type="entry name" value="NADH OXIDOREDUCTASE-RELATED"/>
    <property type="match status" value="1"/>
</dbReference>
<dbReference type="SUPFAM" id="SSF51395">
    <property type="entry name" value="FMN-linked oxidoreductases"/>
    <property type="match status" value="1"/>
</dbReference>
<accession>A0ABT5WK48</accession>
<proteinExistence type="predicted"/>
<keyword evidence="3" id="KW-1185">Reference proteome</keyword>
<dbReference type="Gene3D" id="3.20.20.70">
    <property type="entry name" value="Aldolase class I"/>
    <property type="match status" value="1"/>
</dbReference>
<dbReference type="InterPro" id="IPR045247">
    <property type="entry name" value="Oye-like"/>
</dbReference>